<dbReference type="EMBL" id="FNBW01000001">
    <property type="protein sequence ID" value="SDF18176.1"/>
    <property type="molecule type" value="Genomic_DNA"/>
</dbReference>
<feature type="transmembrane region" description="Helical" evidence="1">
    <location>
        <begin position="31"/>
        <end position="50"/>
    </location>
</feature>
<comment type="caution">
    <text evidence="2">The sequence shown here is derived from an EMBL/GenBank/DDBJ whole genome shotgun (WGS) entry which is preliminary data.</text>
</comment>
<dbReference type="Proteomes" id="UP000198615">
    <property type="component" value="Unassembled WGS sequence"/>
</dbReference>
<evidence type="ECO:0000313" key="3">
    <source>
        <dbReference type="Proteomes" id="UP000198615"/>
    </source>
</evidence>
<reference evidence="2 3" key="1">
    <citation type="submission" date="2016-10" db="EMBL/GenBank/DDBJ databases">
        <authorList>
            <person name="Varghese N."/>
            <person name="Submissions S."/>
        </authorList>
    </citation>
    <scope>NUCLEOTIDE SEQUENCE [LARGE SCALE GENOMIC DNA]</scope>
    <source>
        <strain evidence="2 3">DSM 18839</strain>
    </source>
</reference>
<protein>
    <submittedName>
        <fullName evidence="2">Uncharacterized protein</fullName>
    </submittedName>
</protein>
<dbReference type="AlphaFoldDB" id="A0A8G2EU76"/>
<organism evidence="2 3">
    <name type="scientific">Thalassobaculum litoreum DSM 18839</name>
    <dbReference type="NCBI Taxonomy" id="1123362"/>
    <lineage>
        <taxon>Bacteria</taxon>
        <taxon>Pseudomonadati</taxon>
        <taxon>Pseudomonadota</taxon>
        <taxon>Alphaproteobacteria</taxon>
        <taxon>Rhodospirillales</taxon>
        <taxon>Thalassobaculaceae</taxon>
        <taxon>Thalassobaculum</taxon>
    </lineage>
</organism>
<sequence length="172" mass="19508">MDNLIYVFAVSTAVAAALASLAIWAPRLPWVRISAVLAATLLIPISYIQFVEFLSRPKPQSMEWMQRNAAAAEVLAVSLAEGEAIYMWLRLSGEREPRYYKFPWDLRLAEKLEEDIDTAMQEQGKLVLRNPFENRRPGELGDLNVDIVPPVLPPTKTPPSIPRFHNPRDLKI</sequence>
<keyword evidence="1" id="KW-0472">Membrane</keyword>
<accession>A0A8G2EU76</accession>
<dbReference type="OrthoDB" id="8074224at2"/>
<feature type="transmembrane region" description="Helical" evidence="1">
    <location>
        <begin position="6"/>
        <end position="24"/>
    </location>
</feature>
<name>A0A8G2EU76_9PROT</name>
<keyword evidence="3" id="KW-1185">Reference proteome</keyword>
<keyword evidence="1" id="KW-0812">Transmembrane</keyword>
<dbReference type="RefSeq" id="WP_051244768.1">
    <property type="nucleotide sequence ID" value="NZ_FNBW01000001.1"/>
</dbReference>
<evidence type="ECO:0000256" key="1">
    <source>
        <dbReference type="SAM" id="Phobius"/>
    </source>
</evidence>
<evidence type="ECO:0000313" key="2">
    <source>
        <dbReference type="EMBL" id="SDF18176.1"/>
    </source>
</evidence>
<keyword evidence="1" id="KW-1133">Transmembrane helix</keyword>
<gene>
    <name evidence="2" type="ORF">SAMN05660686_00603</name>
</gene>
<proteinExistence type="predicted"/>